<dbReference type="PANTHER" id="PTHR42815:SF2">
    <property type="entry name" value="FAD-BINDING, PUTATIVE (AFU_ORTHOLOGUE AFUA_6G07600)-RELATED"/>
    <property type="match status" value="1"/>
</dbReference>
<gene>
    <name evidence="3" type="ORF">LX83_006044</name>
</gene>
<dbReference type="Proteomes" id="UP001206128">
    <property type="component" value="Unassembled WGS sequence"/>
</dbReference>
<keyword evidence="4" id="KW-1185">Reference proteome</keyword>
<sequence length="206" mass="23128">MSRYAHLAYTESVRREQEQNGSASVGARALAGGDAPDPLGPDEAAFIAARDGFYLASVSETGWPYVQYRGGPAGFVHVLDEQTLAFAEVRGNRQYITTGNVRADGRVALFFMDYPHQARLKIFGHARIATLDDDPELTRKLTERRTDGRVERLMLIRVEGFNWNCHQHITPRYSEAELAEALAPVRARITELEEQNRALRALLAER</sequence>
<proteinExistence type="predicted"/>
<dbReference type="EMBL" id="JAMTCK010000017">
    <property type="protein sequence ID" value="MCP2169160.1"/>
    <property type="molecule type" value="Genomic_DNA"/>
</dbReference>
<dbReference type="InterPro" id="IPR012349">
    <property type="entry name" value="Split_barrel_FMN-bd"/>
</dbReference>
<evidence type="ECO:0000259" key="2">
    <source>
        <dbReference type="Pfam" id="PF01243"/>
    </source>
</evidence>
<protein>
    <recommendedName>
        <fullName evidence="2">Pyridoxamine 5'-phosphate oxidase N-terminal domain-containing protein</fullName>
    </recommendedName>
</protein>
<feature type="region of interest" description="Disordered" evidence="1">
    <location>
        <begin position="13"/>
        <end position="34"/>
    </location>
</feature>
<reference evidence="3" key="1">
    <citation type="submission" date="2022-06" db="EMBL/GenBank/DDBJ databases">
        <title>Genomic Encyclopedia of Archaeal and Bacterial Type Strains, Phase II (KMG-II): from individual species to whole genera.</title>
        <authorList>
            <person name="Goeker M."/>
        </authorList>
    </citation>
    <scope>NUCLEOTIDE SEQUENCE</scope>
    <source>
        <strain evidence="3">DSM 43935</strain>
    </source>
</reference>
<comment type="caution">
    <text evidence="3">The sequence shown here is derived from an EMBL/GenBank/DDBJ whole genome shotgun (WGS) entry which is preliminary data.</text>
</comment>
<dbReference type="Gene3D" id="2.30.110.10">
    <property type="entry name" value="Electron Transport, Fmn-binding Protein, Chain A"/>
    <property type="match status" value="1"/>
</dbReference>
<dbReference type="RefSeq" id="WP_253777681.1">
    <property type="nucleotide sequence ID" value="NZ_JAMTCK010000017.1"/>
</dbReference>
<dbReference type="PANTHER" id="PTHR42815">
    <property type="entry name" value="FAD-BINDING, PUTATIVE (AFU_ORTHOLOGUE AFUA_6G07600)-RELATED"/>
    <property type="match status" value="1"/>
</dbReference>
<feature type="domain" description="Pyridoxamine 5'-phosphate oxidase N-terminal" evidence="2">
    <location>
        <begin position="44"/>
        <end position="136"/>
    </location>
</feature>
<dbReference type="AlphaFoldDB" id="A0AAE3KJ35"/>
<name>A0AAE3KJ35_9PSEU</name>
<dbReference type="Pfam" id="PF01243">
    <property type="entry name" value="PNPOx_N"/>
    <property type="match status" value="1"/>
</dbReference>
<organism evidence="3 4">
    <name type="scientific">Goodfellowiella coeruleoviolacea</name>
    <dbReference type="NCBI Taxonomy" id="334858"/>
    <lineage>
        <taxon>Bacteria</taxon>
        <taxon>Bacillati</taxon>
        <taxon>Actinomycetota</taxon>
        <taxon>Actinomycetes</taxon>
        <taxon>Pseudonocardiales</taxon>
        <taxon>Pseudonocardiaceae</taxon>
        <taxon>Goodfellowiella</taxon>
    </lineage>
</organism>
<dbReference type="SUPFAM" id="SSF50475">
    <property type="entry name" value="FMN-binding split barrel"/>
    <property type="match status" value="1"/>
</dbReference>
<evidence type="ECO:0000256" key="1">
    <source>
        <dbReference type="SAM" id="MobiDB-lite"/>
    </source>
</evidence>
<accession>A0AAE3KJ35</accession>
<evidence type="ECO:0000313" key="3">
    <source>
        <dbReference type="EMBL" id="MCP2169160.1"/>
    </source>
</evidence>
<dbReference type="InterPro" id="IPR011576">
    <property type="entry name" value="Pyridox_Oxase_N"/>
</dbReference>
<evidence type="ECO:0000313" key="4">
    <source>
        <dbReference type="Proteomes" id="UP001206128"/>
    </source>
</evidence>